<dbReference type="eggNOG" id="ENOG502RTVH">
    <property type="taxonomic scope" value="Eukaryota"/>
</dbReference>
<gene>
    <name evidence="1" type="ORF">SOCG_04224</name>
</gene>
<dbReference type="InterPro" id="IPR034627">
    <property type="entry name" value="Irc6"/>
</dbReference>
<dbReference type="Gene3D" id="3.40.50.11960">
    <property type="match status" value="1"/>
</dbReference>
<dbReference type="EMBL" id="KE503208">
    <property type="protein sequence ID" value="EPX70734.1"/>
    <property type="molecule type" value="Genomic_DNA"/>
</dbReference>
<dbReference type="GeneID" id="25033188"/>
<reference evidence="1 2" key="1">
    <citation type="journal article" date="2011" name="Science">
        <title>Comparative functional genomics of the fission yeasts.</title>
        <authorList>
            <person name="Rhind N."/>
            <person name="Chen Z."/>
            <person name="Yassour M."/>
            <person name="Thompson D.A."/>
            <person name="Haas B.J."/>
            <person name="Habib N."/>
            <person name="Wapinski I."/>
            <person name="Roy S."/>
            <person name="Lin M.F."/>
            <person name="Heiman D.I."/>
            <person name="Young S.K."/>
            <person name="Furuya K."/>
            <person name="Guo Y."/>
            <person name="Pidoux A."/>
            <person name="Chen H.M."/>
            <person name="Robbertse B."/>
            <person name="Goldberg J.M."/>
            <person name="Aoki K."/>
            <person name="Bayne E.H."/>
            <person name="Berlin A.M."/>
            <person name="Desjardins C.A."/>
            <person name="Dobbs E."/>
            <person name="Dukaj L."/>
            <person name="Fan L."/>
            <person name="FitzGerald M.G."/>
            <person name="French C."/>
            <person name="Gujja S."/>
            <person name="Hansen K."/>
            <person name="Keifenheim D."/>
            <person name="Levin J.Z."/>
            <person name="Mosher R.A."/>
            <person name="Mueller C.A."/>
            <person name="Pfiffner J."/>
            <person name="Priest M."/>
            <person name="Russ C."/>
            <person name="Smialowska A."/>
            <person name="Swoboda P."/>
            <person name="Sykes S.M."/>
            <person name="Vaughn M."/>
            <person name="Vengrova S."/>
            <person name="Yoder R."/>
            <person name="Zeng Q."/>
            <person name="Allshire R."/>
            <person name="Baulcombe D."/>
            <person name="Birren B.W."/>
            <person name="Brown W."/>
            <person name="Ekwall K."/>
            <person name="Kellis M."/>
            <person name="Leatherwood J."/>
            <person name="Levin H."/>
            <person name="Margalit H."/>
            <person name="Martienssen R."/>
            <person name="Nieduszynski C.A."/>
            <person name="Spatafora J.W."/>
            <person name="Friedman N."/>
            <person name="Dalgaard J.Z."/>
            <person name="Baumann P."/>
            <person name="Niki H."/>
            <person name="Regev A."/>
            <person name="Nusbaum C."/>
        </authorList>
    </citation>
    <scope>NUCLEOTIDE SEQUENCE [LARGE SCALE GENOMIC DNA]</scope>
    <source>
        <strain evidence="2">yFS286</strain>
    </source>
</reference>
<name>S9R9C8_SCHOY</name>
<evidence type="ECO:0000313" key="2">
    <source>
        <dbReference type="Proteomes" id="UP000016088"/>
    </source>
</evidence>
<dbReference type="Proteomes" id="UP000016088">
    <property type="component" value="Unassembled WGS sequence"/>
</dbReference>
<dbReference type="GO" id="GO:0016192">
    <property type="term" value="P:vesicle-mediated transport"/>
    <property type="evidence" value="ECO:0007669"/>
    <property type="project" value="InterPro"/>
</dbReference>
<dbReference type="RefSeq" id="XP_013020520.1">
    <property type="nucleotide sequence ID" value="XM_013165066.1"/>
</dbReference>
<sequence length="185" mass="20910">MDSKRILVIGKPKSGKVTFVKVALTGSLPKGLKLASNGTSHAGLSHEYTLRNKYFQKEVGLWVDEYTDLKETLGAYASDEAKEVIDAIGAIVYTFRSYEPQEWSLWESFIQNLEKPIPMVGLHMDTESMMTPPDCPYLEYVAFYQTGKNEFGGKWSNLDIHERKKQAMSIINSLVNEGFQESDLD</sequence>
<dbReference type="OMA" id="QTGKNEF"/>
<dbReference type="OrthoDB" id="2398441at2759"/>
<dbReference type="HOGENOM" id="CLU_098753_0_0_1"/>
<dbReference type="PANTHER" id="PTHR28043:SF1">
    <property type="entry name" value="INCREASED RECOMBINATION CENTERS PROTEIN 6"/>
    <property type="match status" value="1"/>
</dbReference>
<dbReference type="AlphaFoldDB" id="S9R9C8"/>
<organism evidence="1 2">
    <name type="scientific">Schizosaccharomyces octosporus (strain yFS286)</name>
    <name type="common">Fission yeast</name>
    <name type="synonym">Octosporomyces octosporus</name>
    <dbReference type="NCBI Taxonomy" id="483514"/>
    <lineage>
        <taxon>Eukaryota</taxon>
        <taxon>Fungi</taxon>
        <taxon>Dikarya</taxon>
        <taxon>Ascomycota</taxon>
        <taxon>Taphrinomycotina</taxon>
        <taxon>Schizosaccharomycetes</taxon>
        <taxon>Schizosaccharomycetales</taxon>
        <taxon>Schizosaccharomycetaceae</taxon>
        <taxon>Schizosaccharomyces</taxon>
    </lineage>
</organism>
<dbReference type="VEuPathDB" id="FungiDB:SOCG_04224"/>
<protein>
    <submittedName>
        <fullName evidence="1">Recombination protein Irc6</fullName>
    </submittedName>
</protein>
<evidence type="ECO:0000313" key="1">
    <source>
        <dbReference type="EMBL" id="EPX70734.1"/>
    </source>
</evidence>
<dbReference type="PANTHER" id="PTHR28043">
    <property type="entry name" value="INCREASED RECOMBINATION CENTERS PROTEIN 6"/>
    <property type="match status" value="1"/>
</dbReference>
<dbReference type="GO" id="GO:0030674">
    <property type="term" value="F:protein-macromolecule adaptor activity"/>
    <property type="evidence" value="ECO:0007669"/>
    <property type="project" value="TreeGrafter"/>
</dbReference>
<proteinExistence type="predicted"/>
<keyword evidence="2" id="KW-1185">Reference proteome</keyword>
<accession>S9R9C8</accession>